<feature type="transmembrane region" description="Helical" evidence="1">
    <location>
        <begin position="24"/>
        <end position="44"/>
    </location>
</feature>
<keyword evidence="1" id="KW-0812">Transmembrane</keyword>
<comment type="caution">
    <text evidence="2">The sequence shown here is derived from an EMBL/GenBank/DDBJ whole genome shotgun (WGS) entry which is preliminary data.</text>
</comment>
<organism evidence="2 3">
    <name type="scientific">Candidatus Sungbacteria bacterium RIFCSPLOWO2_01_FULL_47_10</name>
    <dbReference type="NCBI Taxonomy" id="1802276"/>
    <lineage>
        <taxon>Bacteria</taxon>
        <taxon>Candidatus Sungiibacteriota</taxon>
    </lineage>
</organism>
<dbReference type="EMBL" id="MHQO01000009">
    <property type="protein sequence ID" value="OHA07467.1"/>
    <property type="molecule type" value="Genomic_DNA"/>
</dbReference>
<reference evidence="2 3" key="1">
    <citation type="journal article" date="2016" name="Nat. Commun.">
        <title>Thousands of microbial genomes shed light on interconnected biogeochemical processes in an aquifer system.</title>
        <authorList>
            <person name="Anantharaman K."/>
            <person name="Brown C.T."/>
            <person name="Hug L.A."/>
            <person name="Sharon I."/>
            <person name="Castelle C.J."/>
            <person name="Probst A.J."/>
            <person name="Thomas B.C."/>
            <person name="Singh A."/>
            <person name="Wilkins M.J."/>
            <person name="Karaoz U."/>
            <person name="Brodie E.L."/>
            <person name="Williams K.H."/>
            <person name="Hubbard S.S."/>
            <person name="Banfield J.F."/>
        </authorList>
    </citation>
    <scope>NUCLEOTIDE SEQUENCE [LARGE SCALE GENOMIC DNA]</scope>
</reference>
<accession>A0A1G2L700</accession>
<sequence length="282" mass="32247">MKNIDYGKSPPPETEASFAPSLKYFWITGIILGIIISAVANFYYDNAGYRFIVLFSRAIFKLSGCRGEGCFGPLILVWIVSILAVIIFITLLVVFLGYLYNFRKYPNTKRKYVIVSSAILFTSLYFSTEILYQRSLTYFDGLRDYQNLYVPFNSINKCKQINEPYEIVGACYGYFASEQDNAVLCDVSNLRDRPNNRNFDYHRAKAECIIGYSIHEKNPGLCSKSLTDLFQQKCLAINYIVMNDVAGCNTITHDYWREQCGVGAKWSPVLKGFTKLRMLMGL</sequence>
<keyword evidence="1" id="KW-1133">Transmembrane helix</keyword>
<feature type="transmembrane region" description="Helical" evidence="1">
    <location>
        <begin position="75"/>
        <end position="100"/>
    </location>
</feature>
<evidence type="ECO:0000313" key="3">
    <source>
        <dbReference type="Proteomes" id="UP000177982"/>
    </source>
</evidence>
<gene>
    <name evidence="2" type="ORF">A2934_02455</name>
</gene>
<keyword evidence="1" id="KW-0472">Membrane</keyword>
<evidence type="ECO:0000256" key="1">
    <source>
        <dbReference type="SAM" id="Phobius"/>
    </source>
</evidence>
<name>A0A1G2L700_9BACT</name>
<dbReference type="AlphaFoldDB" id="A0A1G2L700"/>
<proteinExistence type="predicted"/>
<feature type="transmembrane region" description="Helical" evidence="1">
    <location>
        <begin position="112"/>
        <end position="132"/>
    </location>
</feature>
<evidence type="ECO:0000313" key="2">
    <source>
        <dbReference type="EMBL" id="OHA07467.1"/>
    </source>
</evidence>
<protein>
    <submittedName>
        <fullName evidence="2">Uncharacterized protein</fullName>
    </submittedName>
</protein>
<dbReference type="Proteomes" id="UP000177982">
    <property type="component" value="Unassembled WGS sequence"/>
</dbReference>